<gene>
    <name evidence="2" type="ORF">RDB_LOCUS24425</name>
</gene>
<sequence length="146" mass="16049">MPIDHVSNGCISDLQASKAFYEKALAPLGYKMIYDISPYAIGFGTVSYKGDFWLSGPNPEGSRIGEVKNTTHIAFKGTRAQVHAFHEAAIQGLNLSSLVQKFVWVRFNALDHIAGGKCNGPPGFRPQYHPLYYGSFILDPDGNNIE</sequence>
<dbReference type="CDD" id="cd07262">
    <property type="entry name" value="VOC_like"/>
    <property type="match status" value="1"/>
</dbReference>
<dbReference type="InterPro" id="IPR029068">
    <property type="entry name" value="Glyas_Bleomycin-R_OHBP_Dase"/>
</dbReference>
<comment type="caution">
    <text evidence="2">The sequence shown here is derived from an EMBL/GenBank/DDBJ whole genome shotgun (WGS) entry which is preliminary data.</text>
</comment>
<reference evidence="2" key="1">
    <citation type="submission" date="2021-01" db="EMBL/GenBank/DDBJ databases">
        <authorList>
            <person name="Kaushik A."/>
        </authorList>
    </citation>
    <scope>NUCLEOTIDE SEQUENCE</scope>
    <source>
        <strain evidence="2">AG1-1C</strain>
    </source>
</reference>
<dbReference type="Proteomes" id="UP000663846">
    <property type="component" value="Unassembled WGS sequence"/>
</dbReference>
<dbReference type="PANTHER" id="PTHR35006">
    <property type="entry name" value="GLYOXALASE FAMILY PROTEIN (AFU_ORTHOLOGUE AFUA_5G14830)"/>
    <property type="match status" value="1"/>
</dbReference>
<dbReference type="PROSITE" id="PS51819">
    <property type="entry name" value="VOC"/>
    <property type="match status" value="1"/>
</dbReference>
<name>A0A8H2WDR2_9AGAM</name>
<protein>
    <recommendedName>
        <fullName evidence="1">VOC domain-containing protein</fullName>
    </recommendedName>
</protein>
<feature type="domain" description="VOC" evidence="1">
    <location>
        <begin position="2"/>
        <end position="146"/>
    </location>
</feature>
<evidence type="ECO:0000313" key="2">
    <source>
        <dbReference type="EMBL" id="CAE6368513.1"/>
    </source>
</evidence>
<evidence type="ECO:0000313" key="3">
    <source>
        <dbReference type="Proteomes" id="UP000663846"/>
    </source>
</evidence>
<evidence type="ECO:0000259" key="1">
    <source>
        <dbReference type="PROSITE" id="PS51819"/>
    </source>
</evidence>
<proteinExistence type="predicted"/>
<dbReference type="InterPro" id="IPR037523">
    <property type="entry name" value="VOC_core"/>
</dbReference>
<dbReference type="Gene3D" id="3.10.180.10">
    <property type="entry name" value="2,3-Dihydroxybiphenyl 1,2-Dioxygenase, domain 1"/>
    <property type="match status" value="2"/>
</dbReference>
<dbReference type="EMBL" id="CAJMWS010000119">
    <property type="protein sequence ID" value="CAE6368513.1"/>
    <property type="molecule type" value="Genomic_DNA"/>
</dbReference>
<dbReference type="AlphaFoldDB" id="A0A8H2WDR2"/>
<accession>A0A8H2WDR2</accession>
<organism evidence="2 3">
    <name type="scientific">Rhizoctonia solani</name>
    <dbReference type="NCBI Taxonomy" id="456999"/>
    <lineage>
        <taxon>Eukaryota</taxon>
        <taxon>Fungi</taxon>
        <taxon>Dikarya</taxon>
        <taxon>Basidiomycota</taxon>
        <taxon>Agaricomycotina</taxon>
        <taxon>Agaricomycetes</taxon>
        <taxon>Cantharellales</taxon>
        <taxon>Ceratobasidiaceae</taxon>
        <taxon>Rhizoctonia</taxon>
    </lineage>
</organism>
<dbReference type="SUPFAM" id="SSF54593">
    <property type="entry name" value="Glyoxalase/Bleomycin resistance protein/Dihydroxybiphenyl dioxygenase"/>
    <property type="match status" value="1"/>
</dbReference>
<dbReference type="PANTHER" id="PTHR35006:SF2">
    <property type="entry name" value="GLYOXALASE FAMILY PROTEIN (AFU_ORTHOLOGUE AFUA_5G14830)"/>
    <property type="match status" value="1"/>
</dbReference>